<dbReference type="AlphaFoldDB" id="A0A1I0WCY3"/>
<comment type="catalytic activity">
    <reaction evidence="1">
        <text>Hydrolyzes the link between N-acetylmuramoyl residues and L-amino acid residues in certain cell-wall glycopeptides.</text>
        <dbReference type="EC" id="3.5.1.28"/>
    </reaction>
</comment>
<dbReference type="PANTHER" id="PTHR30417:SF1">
    <property type="entry name" value="N-ACETYLMURAMOYL-L-ALANINE AMIDASE AMID"/>
    <property type="match status" value="1"/>
</dbReference>
<dbReference type="RefSeq" id="WP_092061846.1">
    <property type="nucleotide sequence ID" value="NZ_FOJU01000002.1"/>
</dbReference>
<evidence type="ECO:0000256" key="3">
    <source>
        <dbReference type="ARBA" id="ARBA00022801"/>
    </source>
</evidence>
<feature type="domain" description="N-acetylmuramoyl-L-alanine amidase" evidence="5">
    <location>
        <begin position="8"/>
        <end position="141"/>
    </location>
</feature>
<dbReference type="SMART" id="SM00644">
    <property type="entry name" value="Ami_2"/>
    <property type="match status" value="1"/>
</dbReference>
<dbReference type="GO" id="GO:0071555">
    <property type="term" value="P:cell wall organization"/>
    <property type="evidence" value="ECO:0007669"/>
    <property type="project" value="UniProtKB-KW"/>
</dbReference>
<dbReference type="Gene3D" id="3.40.80.10">
    <property type="entry name" value="Peptidoglycan recognition protein-like"/>
    <property type="match status" value="1"/>
</dbReference>
<dbReference type="SUPFAM" id="SSF55846">
    <property type="entry name" value="N-acetylmuramoyl-L-alanine amidase-like"/>
    <property type="match status" value="1"/>
</dbReference>
<organism evidence="6 7">
    <name type="scientific">Poseidonocella pacifica</name>
    <dbReference type="NCBI Taxonomy" id="871651"/>
    <lineage>
        <taxon>Bacteria</taxon>
        <taxon>Pseudomonadati</taxon>
        <taxon>Pseudomonadota</taxon>
        <taxon>Alphaproteobacteria</taxon>
        <taxon>Rhodobacterales</taxon>
        <taxon>Roseobacteraceae</taxon>
        <taxon>Poseidonocella</taxon>
    </lineage>
</organism>
<dbReference type="GO" id="GO:0009253">
    <property type="term" value="P:peptidoglycan catabolic process"/>
    <property type="evidence" value="ECO:0007669"/>
    <property type="project" value="InterPro"/>
</dbReference>
<dbReference type="GO" id="GO:0009254">
    <property type="term" value="P:peptidoglycan turnover"/>
    <property type="evidence" value="ECO:0007669"/>
    <property type="project" value="TreeGrafter"/>
</dbReference>
<dbReference type="Pfam" id="PF01510">
    <property type="entry name" value="Amidase_2"/>
    <property type="match status" value="1"/>
</dbReference>
<reference evidence="6 7" key="1">
    <citation type="submission" date="2016-10" db="EMBL/GenBank/DDBJ databases">
        <authorList>
            <person name="de Groot N.N."/>
        </authorList>
    </citation>
    <scope>NUCLEOTIDE SEQUENCE [LARGE SCALE GENOMIC DNA]</scope>
    <source>
        <strain evidence="6 7">DSM 29316</strain>
    </source>
</reference>
<dbReference type="EC" id="3.5.1.28" evidence="2"/>
<dbReference type="STRING" id="871651.SAMN05421688_1246"/>
<gene>
    <name evidence="6" type="ORF">SAMN05421688_1246</name>
</gene>
<dbReference type="InterPro" id="IPR002502">
    <property type="entry name" value="Amidase_domain"/>
</dbReference>
<dbReference type="InterPro" id="IPR051206">
    <property type="entry name" value="NAMLAA_amidase_2"/>
</dbReference>
<evidence type="ECO:0000256" key="1">
    <source>
        <dbReference type="ARBA" id="ARBA00001561"/>
    </source>
</evidence>
<dbReference type="InterPro" id="IPR036505">
    <property type="entry name" value="Amidase/PGRP_sf"/>
</dbReference>
<dbReference type="CDD" id="cd06583">
    <property type="entry name" value="PGRP"/>
    <property type="match status" value="1"/>
</dbReference>
<proteinExistence type="predicted"/>
<protein>
    <recommendedName>
        <fullName evidence="2">N-acetylmuramoyl-L-alanine amidase</fullName>
        <ecNumber evidence="2">3.5.1.28</ecNumber>
    </recommendedName>
</protein>
<keyword evidence="3" id="KW-0378">Hydrolase</keyword>
<dbReference type="EMBL" id="FOJU01000002">
    <property type="protein sequence ID" value="SFA86108.1"/>
    <property type="molecule type" value="Genomic_DNA"/>
</dbReference>
<sequence>MTPLWHPSPNFGPRRDGLTPQIVVIHYTAMQSTQAARDWLCNPASEVSAHYLICPAGSVVQMVEEGMRAWHAGAGRWRDFTDVNSASIGIELANTGDAPFPEPQIAALERLLQGIVTRHGIKPDNVIGHSDMAPGRKIDPGPRFDWRRLAYRGLAAWPQAGRTDGDFRAAAMAAGYTAEVDDETMLAAIRLRFRPWAEGPAAPEDIACLTGLCA</sequence>
<dbReference type="GO" id="GO:0008745">
    <property type="term" value="F:N-acetylmuramoyl-L-alanine amidase activity"/>
    <property type="evidence" value="ECO:0007669"/>
    <property type="project" value="UniProtKB-EC"/>
</dbReference>
<evidence type="ECO:0000256" key="4">
    <source>
        <dbReference type="ARBA" id="ARBA00023316"/>
    </source>
</evidence>
<accession>A0A1I0WCY3</accession>
<evidence type="ECO:0000313" key="7">
    <source>
        <dbReference type="Proteomes" id="UP000198796"/>
    </source>
</evidence>
<name>A0A1I0WCY3_9RHOB</name>
<evidence type="ECO:0000259" key="5">
    <source>
        <dbReference type="SMART" id="SM00644"/>
    </source>
</evidence>
<evidence type="ECO:0000313" key="6">
    <source>
        <dbReference type="EMBL" id="SFA86108.1"/>
    </source>
</evidence>
<dbReference type="PANTHER" id="PTHR30417">
    <property type="entry name" value="N-ACETYLMURAMOYL-L-ALANINE AMIDASE AMID"/>
    <property type="match status" value="1"/>
</dbReference>
<dbReference type="Proteomes" id="UP000198796">
    <property type="component" value="Unassembled WGS sequence"/>
</dbReference>
<evidence type="ECO:0000256" key="2">
    <source>
        <dbReference type="ARBA" id="ARBA00011901"/>
    </source>
</evidence>
<keyword evidence="7" id="KW-1185">Reference proteome</keyword>
<dbReference type="OrthoDB" id="9794842at2"/>
<keyword evidence="4" id="KW-0961">Cell wall biogenesis/degradation</keyword>